<dbReference type="InterPro" id="IPR010095">
    <property type="entry name" value="Cas12f1-like_TNB"/>
</dbReference>
<dbReference type="Pfam" id="PF01385">
    <property type="entry name" value="OrfB_IS605"/>
    <property type="match status" value="1"/>
</dbReference>
<dbReference type="NCBIfam" id="TIGR01766">
    <property type="entry name" value="IS200/IS605 family accessory protein TnpB-like domain"/>
    <property type="match status" value="1"/>
</dbReference>
<feature type="domain" description="Probable transposase IS891/IS1136/IS1341" evidence="5">
    <location>
        <begin position="174"/>
        <end position="287"/>
    </location>
</feature>
<evidence type="ECO:0008006" key="9">
    <source>
        <dbReference type="Google" id="ProtNLM"/>
    </source>
</evidence>
<keyword evidence="2" id="KW-0815">Transposition</keyword>
<evidence type="ECO:0000256" key="3">
    <source>
        <dbReference type="ARBA" id="ARBA00023125"/>
    </source>
</evidence>
<evidence type="ECO:0000259" key="5">
    <source>
        <dbReference type="Pfam" id="PF01385"/>
    </source>
</evidence>
<keyword evidence="4" id="KW-0233">DNA recombination</keyword>
<evidence type="ECO:0000256" key="1">
    <source>
        <dbReference type="ARBA" id="ARBA00008761"/>
    </source>
</evidence>
<comment type="similarity">
    <text evidence="1">In the C-terminal section; belongs to the transposase 35 family.</text>
</comment>
<dbReference type="InterPro" id="IPR001959">
    <property type="entry name" value="Transposase"/>
</dbReference>
<feature type="domain" description="Cas12f1-like TNB" evidence="6">
    <location>
        <begin position="308"/>
        <end position="379"/>
    </location>
</feature>
<evidence type="ECO:0000256" key="4">
    <source>
        <dbReference type="ARBA" id="ARBA00023172"/>
    </source>
</evidence>
<name>A0A150NDG8_GEOSE</name>
<organism evidence="7 8">
    <name type="scientific">Geobacillus stearothermophilus</name>
    <name type="common">Bacillus stearothermophilus</name>
    <dbReference type="NCBI Taxonomy" id="1422"/>
    <lineage>
        <taxon>Bacteria</taxon>
        <taxon>Bacillati</taxon>
        <taxon>Bacillota</taxon>
        <taxon>Bacilli</taxon>
        <taxon>Bacillales</taxon>
        <taxon>Anoxybacillaceae</taxon>
        <taxon>Geobacillus</taxon>
    </lineage>
</organism>
<protein>
    <recommendedName>
        <fullName evidence="9">Transposase</fullName>
    </recommendedName>
</protein>
<comment type="caution">
    <text evidence="7">The sequence shown here is derived from an EMBL/GenBank/DDBJ whole genome shotgun (WGS) entry which is preliminary data.</text>
</comment>
<dbReference type="Proteomes" id="UP000075517">
    <property type="component" value="Unassembled WGS sequence"/>
</dbReference>
<dbReference type="EMBL" id="LQYY01000026">
    <property type="protein sequence ID" value="KYD34735.1"/>
    <property type="molecule type" value="Genomic_DNA"/>
</dbReference>
<gene>
    <name evidence="7" type="ORF">B4114_3031</name>
</gene>
<evidence type="ECO:0000313" key="8">
    <source>
        <dbReference type="Proteomes" id="UP000075517"/>
    </source>
</evidence>
<dbReference type="GO" id="GO:0006310">
    <property type="term" value="P:DNA recombination"/>
    <property type="evidence" value="ECO:0007669"/>
    <property type="project" value="UniProtKB-KW"/>
</dbReference>
<dbReference type="Pfam" id="PF07282">
    <property type="entry name" value="Cas12f1-like_TNB"/>
    <property type="match status" value="1"/>
</dbReference>
<reference evidence="7 8" key="1">
    <citation type="submission" date="2016-01" db="EMBL/GenBank/DDBJ databases">
        <title>Draft Genome Sequences of Seven Thermophilic Sporeformers Isolated from Foods.</title>
        <authorList>
            <person name="Berendsen E.M."/>
            <person name="Wells-Bennik M.H."/>
            <person name="Krawcyk A.O."/>
            <person name="De Jong A."/>
            <person name="Holsappel S."/>
            <person name="Eijlander R.T."/>
            <person name="Kuipers O.P."/>
        </authorList>
    </citation>
    <scope>NUCLEOTIDE SEQUENCE [LARGE SCALE GENOMIC DNA]</scope>
    <source>
        <strain evidence="7 8">B4114</strain>
    </source>
</reference>
<dbReference type="NCBIfam" id="NF040570">
    <property type="entry name" value="guided_TnpB"/>
    <property type="match status" value="1"/>
</dbReference>
<dbReference type="AlphaFoldDB" id="A0A150NDG8"/>
<evidence type="ECO:0000313" key="7">
    <source>
        <dbReference type="EMBL" id="KYD34735.1"/>
    </source>
</evidence>
<dbReference type="GO" id="GO:0032196">
    <property type="term" value="P:transposition"/>
    <property type="evidence" value="ECO:0007669"/>
    <property type="project" value="UniProtKB-KW"/>
</dbReference>
<dbReference type="GO" id="GO:0003677">
    <property type="term" value="F:DNA binding"/>
    <property type="evidence" value="ECO:0007669"/>
    <property type="project" value="UniProtKB-KW"/>
</dbReference>
<proteinExistence type="inferred from homology"/>
<accession>A0A150NDG8</accession>
<evidence type="ECO:0000256" key="2">
    <source>
        <dbReference type="ARBA" id="ARBA00022578"/>
    </source>
</evidence>
<sequence length="405" mass="47722">MKEVINILVTRVEQHQINSYHYLYHYCNDLCFKSKNLYNYANYIVRQEFINNNEWIRYNSLDKMLKHEQVYKELPAQTSQQILRLLDKNWKSFFKAIKDWIKNKEKYLGKPKLPKYKKKNGRNVVIFTNQQCKIKDGYIKFPKTDLKLKTKVIEGLQQVRIVPKGSIYVIEVVYKKEIPNMIRESNRVVGIDLGLDNFVTMVNNIGETPIVINGKGIKSINQYYNKQKAYFQSILKKQNGLDWSKRLEKLTLKRNNKIKDFMHKASRHVVDWCVKHNIDTIVIGKNDNWKQEVDLGKRLNQAFVQIPYDMFIHQLRYKAEEQGVRVIVTEESYTSKCSFLDMEEIKKQKQYKGKRIKRGLFQSEKGILINADVNGAYNIIRKVFPKAFADGIEGVGLHPVKLNVA</sequence>
<dbReference type="PATRIC" id="fig|1422.17.peg.2097"/>
<evidence type="ECO:0000259" key="6">
    <source>
        <dbReference type="Pfam" id="PF07282"/>
    </source>
</evidence>
<dbReference type="RefSeq" id="WP_061580601.1">
    <property type="nucleotide sequence ID" value="NZ_LQYY01000026.1"/>
</dbReference>
<keyword evidence="3" id="KW-0238">DNA-binding</keyword>